<protein>
    <recommendedName>
        <fullName evidence="4">TNFR-Cys domain-containing protein</fullName>
    </recommendedName>
</protein>
<dbReference type="Pfam" id="PF14946">
    <property type="entry name" value="DUF4501"/>
    <property type="match status" value="1"/>
</dbReference>
<feature type="compositionally biased region" description="Polar residues" evidence="1">
    <location>
        <begin position="256"/>
        <end position="270"/>
    </location>
</feature>
<evidence type="ECO:0000313" key="3">
    <source>
        <dbReference type="Ensembl" id="ENSCHIP00010033482.1"/>
    </source>
</evidence>
<accession>A0A8C2RT92</accession>
<evidence type="ECO:0000256" key="1">
    <source>
        <dbReference type="SAM" id="MobiDB-lite"/>
    </source>
</evidence>
<dbReference type="PANTHER" id="PTHR16247:SF0">
    <property type="entry name" value="RIKEN CDNA 9430015G10 GENE"/>
    <property type="match status" value="1"/>
</dbReference>
<dbReference type="InterPro" id="IPR027888">
    <property type="entry name" value="DUF4501"/>
</dbReference>
<keyword evidence="2" id="KW-0732">Signal</keyword>
<dbReference type="AlphaFoldDB" id="A0A8C2RT92"/>
<dbReference type="Ensembl" id="ENSCHIT00010047087.1">
    <property type="protein sequence ID" value="ENSCHIP00010033482.1"/>
    <property type="gene ID" value="ENSCHIG00010024909.1"/>
</dbReference>
<organism evidence="3">
    <name type="scientific">Capra hircus</name>
    <name type="common">Goat</name>
    <dbReference type="NCBI Taxonomy" id="9925"/>
    <lineage>
        <taxon>Eukaryota</taxon>
        <taxon>Metazoa</taxon>
        <taxon>Chordata</taxon>
        <taxon>Craniata</taxon>
        <taxon>Vertebrata</taxon>
        <taxon>Euteleostomi</taxon>
        <taxon>Mammalia</taxon>
        <taxon>Eutheria</taxon>
        <taxon>Laurasiatheria</taxon>
        <taxon>Artiodactyla</taxon>
        <taxon>Ruminantia</taxon>
        <taxon>Pecora</taxon>
        <taxon>Bovidae</taxon>
        <taxon>Caprinae</taxon>
        <taxon>Capra</taxon>
    </lineage>
</organism>
<reference evidence="3" key="2">
    <citation type="submission" date="2025-08" db="UniProtKB">
        <authorList>
            <consortium name="Ensembl"/>
        </authorList>
    </citation>
    <scope>IDENTIFICATION</scope>
</reference>
<proteinExistence type="predicted"/>
<evidence type="ECO:0008006" key="4">
    <source>
        <dbReference type="Google" id="ProtNLM"/>
    </source>
</evidence>
<feature type="region of interest" description="Disordered" evidence="1">
    <location>
        <begin position="228"/>
        <end position="270"/>
    </location>
</feature>
<feature type="signal peptide" evidence="2">
    <location>
        <begin position="1"/>
        <end position="25"/>
    </location>
</feature>
<name>A0A8C2RT92_CAPHI</name>
<evidence type="ECO:0000256" key="2">
    <source>
        <dbReference type="SAM" id="SignalP"/>
    </source>
</evidence>
<feature type="chain" id="PRO_5034464555" description="TNFR-Cys domain-containing protein" evidence="2">
    <location>
        <begin position="26"/>
        <end position="270"/>
    </location>
</feature>
<gene>
    <name evidence="3" type="primary">C16H1orf159</name>
</gene>
<reference evidence="3" key="1">
    <citation type="submission" date="2019-03" db="EMBL/GenBank/DDBJ databases">
        <title>Genome sequencing and reference-guided assembly of Black Bengal Goat (Capra hircus).</title>
        <authorList>
            <person name="Siddiki A.Z."/>
            <person name="Baten A."/>
            <person name="Billah M."/>
            <person name="Alam M.A.U."/>
            <person name="Shawrob K.S.M."/>
            <person name="Saha S."/>
            <person name="Chowdhury M."/>
            <person name="Rahman A.H."/>
            <person name="Stear M."/>
            <person name="Miah G."/>
            <person name="Das G.B."/>
            <person name="Hossain M.M."/>
            <person name="Kumkum M."/>
            <person name="Islam M.S."/>
            <person name="Mollah A.M."/>
            <person name="Ahsan A."/>
            <person name="Tusar F."/>
            <person name="Khan M.K.I."/>
        </authorList>
    </citation>
    <scope>NUCLEOTIDE SEQUENCE [LARGE SCALE GENOMIC DNA]</scope>
</reference>
<dbReference type="PANTHER" id="PTHR16247">
    <property type="entry name" value="RIKEN CDNA 9430015G10 GENE"/>
    <property type="match status" value="1"/>
</dbReference>
<sequence>MALRRAVFLAGLLVEVASRASGTAGQQPECCVDAGDINATCPGTSLCGPGCYGRPAEDGSVSCIQCRNGTHNSSECRGLAGRGAQFPVNKSTGMPGRQNVGGRLPLPGDISHQLGPHPLCGCILLPQASQQAAQGLLWKKQSSRPAAWRSRKYPVGRRRPCVCTCPSGLVVILPTVFTVPFPLFKAVMIPPPQSSGTSAPPTPHPIGCLVSGENFPFIPQMLNVSRIPNMDPESPLPPSALLQDPALPEPGAGGSHQLSHGPSRVTGTLV</sequence>